<proteinExistence type="predicted"/>
<dbReference type="Gene3D" id="3.40.50.300">
    <property type="entry name" value="P-loop containing nucleotide triphosphate hydrolases"/>
    <property type="match status" value="2"/>
</dbReference>
<dbReference type="InterPro" id="IPR006935">
    <property type="entry name" value="Helicase/UvrB_N"/>
</dbReference>
<accession>A0A0W0RDQ6</accession>
<sequence length="1008" mass="116761">MKLKFKKQPYQTQAVEGVIDCFAGQPNISYASYRSNPGRVQPTIQNDSEFKNHDIVLTSTQLLNNIQNVQSQQNLPISKNLNHDKKTGFVINLDIEMETGTGKTYCYIKTMFELNRQFGWSKFIVVVPSIAIREGVSKSLEITADHFLEEYGKRARFFIYNSKQLYNLEGFSSDSGINVMVINVQAFNAAGKDARRIDQELDNFQSRRPIDVIKNNHPILILDEPQKMEGIKTIESFKKFNPLFILRYSATHKTEYNKIYRLDALDAYQQKLVKKIAVRGISLKSLNGTNTYLYLESLEITAHKPPIALMEIEVKQKNKTTPIKRMIRKFKKNDNLFHISGLDQYKGFVIADIKASTQTHTVSFTNGVVLHTGEVIGDVNESILRRIQIRETIKAHFEKEQALFHQGIKVLSLFFIDSVAKYRSYNSDGQLNGEYAELFEKEYNIQLEKLLIKADPIYRQYLKQIDACKTHNGYFSIDKKSRHLIDPILNKKSNETDDVDAYDLILKDKERLLSLDEPIRFIFSHSALREGWDNPNVFVICTLKHSDNTIYRRQEVGRGMRIAVNQLGDRMDDSATVHEINVLTVVANESYKDFVTALQQDISDSLSARPRIADASYFQDKIIKTACGDLIITKQMANLIYSYLISNKYVNDHDFLTSVYLNDKNLQNVAEFPEELKDYTNPILQLIDNVFTGHNLPDFEDDRKVKFNPLNANFEKKEFKELWKRINKKAIYMVSFNSKELIKKCVINLNNDLHITQMEYVIQRGEQINEPTVDDLHQGRSFRLSETSIVNHVKSIHSSVKYDLIGKLAEETQLTRTTIGEILQSIKPKVFEQYKSNPEDFITKSARIINEQKATVVVEHLTYNTLSETYDFEIFTREKTKQDFSRAGEPMKNHIYDYVFTDSKNERQFVEELDTSEEVVVYAKLPKGFFIPTPVGNYNPDWAISFKEGSVRHIYFIAETKGSMSSMELRKIEEYKIDCARKYFRKITSNQVKYDVIDSYTKLMELVR</sequence>
<dbReference type="GO" id="GO:0015668">
    <property type="term" value="F:type III site-specific deoxyribonuclease activity"/>
    <property type="evidence" value="ECO:0007669"/>
    <property type="project" value="InterPro"/>
</dbReference>
<keyword evidence="4" id="KW-1185">Reference proteome</keyword>
<gene>
    <name evidence="3" type="ORF">Lboz_3329</name>
</gene>
<dbReference type="Pfam" id="PF19778">
    <property type="entry name" value="RE_endonuc"/>
    <property type="match status" value="1"/>
</dbReference>
<evidence type="ECO:0000313" key="3">
    <source>
        <dbReference type="EMBL" id="KTC69187.1"/>
    </source>
</evidence>
<dbReference type="EMBL" id="LNXU01000049">
    <property type="protein sequence ID" value="KTC69187.1"/>
    <property type="molecule type" value="Genomic_DNA"/>
</dbReference>
<dbReference type="RefSeq" id="WP_058460867.1">
    <property type="nucleotide sequence ID" value="NZ_CAAAIY010000017.1"/>
</dbReference>
<dbReference type="InterPro" id="IPR045572">
    <property type="entry name" value="RE_endonuc_C"/>
</dbReference>
<feature type="domain" description="Type III restriction enzyme C-terminal endonuclease" evidence="2">
    <location>
        <begin position="893"/>
        <end position="998"/>
    </location>
</feature>
<evidence type="ECO:0000313" key="4">
    <source>
        <dbReference type="Proteomes" id="UP000054695"/>
    </source>
</evidence>
<dbReference type="SUPFAM" id="SSF52540">
    <property type="entry name" value="P-loop containing nucleoside triphosphate hydrolases"/>
    <property type="match status" value="2"/>
</dbReference>
<protein>
    <submittedName>
        <fullName evidence="3">Type III restriction enzyme, res subunit</fullName>
    </submittedName>
</protein>
<dbReference type="Proteomes" id="UP000054695">
    <property type="component" value="Unassembled WGS sequence"/>
</dbReference>
<dbReference type="GO" id="GO:0005524">
    <property type="term" value="F:ATP binding"/>
    <property type="evidence" value="ECO:0007669"/>
    <property type="project" value="InterPro"/>
</dbReference>
<reference evidence="3 4" key="1">
    <citation type="submission" date="2015-11" db="EMBL/GenBank/DDBJ databases">
        <title>Genomic analysis of 38 Legionella species identifies large and diverse effector repertoires.</title>
        <authorList>
            <person name="Burstein D."/>
            <person name="Amaro F."/>
            <person name="Zusman T."/>
            <person name="Lifshitz Z."/>
            <person name="Cohen O."/>
            <person name="Gilbert J.A."/>
            <person name="Pupko T."/>
            <person name="Shuman H.A."/>
            <person name="Segal G."/>
        </authorList>
    </citation>
    <scope>NUCLEOTIDE SEQUENCE [LARGE SCALE GENOMIC DNA]</scope>
    <source>
        <strain evidence="3 4">WIGA</strain>
    </source>
</reference>
<dbReference type="GO" id="GO:0003677">
    <property type="term" value="F:DNA binding"/>
    <property type="evidence" value="ECO:0007669"/>
    <property type="project" value="InterPro"/>
</dbReference>
<dbReference type="PATRIC" id="fig|447.4.peg.3556"/>
<name>A0A0W0RDQ6_LEGBO</name>
<feature type="domain" description="Helicase/UvrB N-terminal" evidence="1">
    <location>
        <begin position="61"/>
        <end position="252"/>
    </location>
</feature>
<dbReference type="InterPro" id="IPR027417">
    <property type="entry name" value="P-loop_NTPase"/>
</dbReference>
<organism evidence="3 4">
    <name type="scientific">Legionella bozemanae</name>
    <name type="common">Fluoribacter bozemanae</name>
    <dbReference type="NCBI Taxonomy" id="447"/>
    <lineage>
        <taxon>Bacteria</taxon>
        <taxon>Pseudomonadati</taxon>
        <taxon>Pseudomonadota</taxon>
        <taxon>Gammaproteobacteria</taxon>
        <taxon>Legionellales</taxon>
        <taxon>Legionellaceae</taxon>
        <taxon>Legionella</taxon>
    </lineage>
</organism>
<dbReference type="Pfam" id="PF04851">
    <property type="entry name" value="ResIII"/>
    <property type="match status" value="1"/>
</dbReference>
<comment type="caution">
    <text evidence="3">The sequence shown here is derived from an EMBL/GenBank/DDBJ whole genome shotgun (WGS) entry which is preliminary data.</text>
</comment>
<evidence type="ECO:0000259" key="2">
    <source>
        <dbReference type="Pfam" id="PF19778"/>
    </source>
</evidence>
<evidence type="ECO:0000259" key="1">
    <source>
        <dbReference type="Pfam" id="PF04851"/>
    </source>
</evidence>
<dbReference type="AlphaFoldDB" id="A0A0W0RDQ6"/>
<dbReference type="OrthoDB" id="9804145at2"/>